<keyword evidence="2" id="KW-1185">Reference proteome</keyword>
<dbReference type="InParanoid" id="A0A0H2R2L8"/>
<evidence type="ECO:0000313" key="2">
    <source>
        <dbReference type="Proteomes" id="UP000053477"/>
    </source>
</evidence>
<organism evidence="1 2">
    <name type="scientific">Schizopora paradoxa</name>
    <dbReference type="NCBI Taxonomy" id="27342"/>
    <lineage>
        <taxon>Eukaryota</taxon>
        <taxon>Fungi</taxon>
        <taxon>Dikarya</taxon>
        <taxon>Basidiomycota</taxon>
        <taxon>Agaricomycotina</taxon>
        <taxon>Agaricomycetes</taxon>
        <taxon>Hymenochaetales</taxon>
        <taxon>Schizoporaceae</taxon>
        <taxon>Schizopora</taxon>
    </lineage>
</organism>
<feature type="non-terminal residue" evidence="1">
    <location>
        <position position="1"/>
    </location>
</feature>
<sequence>LRGRVYPSTEQQPSHLFIDTRCPESKLEPRYPIAEGHFPDARLQPYVHSCMVKICEARREYFLVLLFKNHVRLPVNASLTSLGCTAAFRGDIIVMRPAAKDRRSFVNLRGRDSVLSDFAVSQ</sequence>
<protein>
    <submittedName>
        <fullName evidence="1">Uncharacterized protein</fullName>
    </submittedName>
</protein>
<accession>A0A0H2R2L8</accession>
<dbReference type="OrthoDB" id="2916406at2759"/>
<dbReference type="AlphaFoldDB" id="A0A0H2R2L8"/>
<dbReference type="EMBL" id="KQ086288">
    <property type="protein sequence ID" value="KLO05587.1"/>
    <property type="molecule type" value="Genomic_DNA"/>
</dbReference>
<evidence type="ECO:0000313" key="1">
    <source>
        <dbReference type="EMBL" id="KLO05587.1"/>
    </source>
</evidence>
<dbReference type="Proteomes" id="UP000053477">
    <property type="component" value="Unassembled WGS sequence"/>
</dbReference>
<proteinExistence type="predicted"/>
<dbReference type="STRING" id="27342.A0A0H2R2L8"/>
<gene>
    <name evidence="1" type="ORF">SCHPADRAFT_839204</name>
</gene>
<reference evidence="1 2" key="1">
    <citation type="submission" date="2015-04" db="EMBL/GenBank/DDBJ databases">
        <title>Complete genome sequence of Schizopora paradoxa KUC8140, a cosmopolitan wood degrader in East Asia.</title>
        <authorList>
            <consortium name="DOE Joint Genome Institute"/>
            <person name="Min B."/>
            <person name="Park H."/>
            <person name="Jang Y."/>
            <person name="Kim J.-J."/>
            <person name="Kim K.H."/>
            <person name="Pangilinan J."/>
            <person name="Lipzen A."/>
            <person name="Riley R."/>
            <person name="Grigoriev I.V."/>
            <person name="Spatafora J.W."/>
            <person name="Choi I.-G."/>
        </authorList>
    </citation>
    <scope>NUCLEOTIDE SEQUENCE [LARGE SCALE GENOMIC DNA]</scope>
    <source>
        <strain evidence="1 2">KUC8140</strain>
    </source>
</reference>
<name>A0A0H2R2L8_9AGAM</name>